<evidence type="ECO:0000313" key="2">
    <source>
        <dbReference type="Proteomes" id="UP001499909"/>
    </source>
</evidence>
<protein>
    <submittedName>
        <fullName evidence="1">Uncharacterized protein</fullName>
    </submittedName>
</protein>
<reference evidence="2" key="1">
    <citation type="journal article" date="2019" name="Int. J. Syst. Evol. Microbiol.">
        <title>The Global Catalogue of Microorganisms (GCM) 10K type strain sequencing project: providing services to taxonomists for standard genome sequencing and annotation.</title>
        <authorList>
            <consortium name="The Broad Institute Genomics Platform"/>
            <consortium name="The Broad Institute Genome Sequencing Center for Infectious Disease"/>
            <person name="Wu L."/>
            <person name="Ma J."/>
        </authorList>
    </citation>
    <scope>NUCLEOTIDE SEQUENCE [LARGE SCALE GENOMIC DNA]</scope>
    <source>
        <strain evidence="2">JCM 17214</strain>
    </source>
</reference>
<dbReference type="EMBL" id="BAABDH010000041">
    <property type="protein sequence ID" value="GAA3940746.1"/>
    <property type="molecule type" value="Genomic_DNA"/>
</dbReference>
<keyword evidence="2" id="KW-1185">Reference proteome</keyword>
<proteinExistence type="predicted"/>
<dbReference type="RefSeq" id="WP_345114517.1">
    <property type="nucleotide sequence ID" value="NZ_BAABDH010000041.1"/>
</dbReference>
<gene>
    <name evidence="1" type="ORF">GCM10022406_25900</name>
</gene>
<sequence>MKIVTATPLYELRTPDGPAHLSHPCFGDALAVLEANSHYTLPQPIIGWARDLDGQLSVYTAGPDSSLFRLALEDGCEDEQFFAGRVPDTLREYRLDEYAPGALLYFPVPVANPALMHVSSSLLFAA</sequence>
<dbReference type="Proteomes" id="UP001499909">
    <property type="component" value="Unassembled WGS sequence"/>
</dbReference>
<comment type="caution">
    <text evidence="1">The sequence shown here is derived from an EMBL/GenBank/DDBJ whole genome shotgun (WGS) entry which is preliminary data.</text>
</comment>
<name>A0ABP7NCU7_9BACT</name>
<organism evidence="1 2">
    <name type="scientific">Hymenobacter algoricola</name>
    <dbReference type="NCBI Taxonomy" id="486267"/>
    <lineage>
        <taxon>Bacteria</taxon>
        <taxon>Pseudomonadati</taxon>
        <taxon>Bacteroidota</taxon>
        <taxon>Cytophagia</taxon>
        <taxon>Cytophagales</taxon>
        <taxon>Hymenobacteraceae</taxon>
        <taxon>Hymenobacter</taxon>
    </lineage>
</organism>
<accession>A0ABP7NCU7</accession>
<evidence type="ECO:0000313" key="1">
    <source>
        <dbReference type="EMBL" id="GAA3940746.1"/>
    </source>
</evidence>